<evidence type="ECO:0000313" key="3">
    <source>
        <dbReference type="EMBL" id="RVU92627.1"/>
    </source>
</evidence>
<accession>A0A2N8PU04</accession>
<name>A0A2N8PU04_ENTAV</name>
<dbReference type="EMBL" id="RYZS01000002">
    <property type="protein sequence ID" value="RVU92627.1"/>
    <property type="molecule type" value="Genomic_DNA"/>
</dbReference>
<dbReference type="PANTHER" id="PTHR39639">
    <property type="entry name" value="CHROMOSOME 16, WHOLE GENOME SHOTGUN SEQUENCE"/>
    <property type="match status" value="1"/>
</dbReference>
<organism evidence="3 4">
    <name type="scientific">Enterococcus avium</name>
    <name type="common">Streptococcus avium</name>
    <dbReference type="NCBI Taxonomy" id="33945"/>
    <lineage>
        <taxon>Bacteria</taxon>
        <taxon>Bacillati</taxon>
        <taxon>Bacillota</taxon>
        <taxon>Bacilli</taxon>
        <taxon>Lactobacillales</taxon>
        <taxon>Enterococcaceae</taxon>
        <taxon>Enterococcus</taxon>
    </lineage>
</organism>
<proteinExistence type="predicted"/>
<feature type="domain" description="GmrSD restriction endonucleases N-terminal" evidence="2">
    <location>
        <begin position="41"/>
        <end position="179"/>
    </location>
</feature>
<dbReference type="InterPro" id="IPR004919">
    <property type="entry name" value="GmrSD_N"/>
</dbReference>
<dbReference type="Proteomes" id="UP000288388">
    <property type="component" value="Unassembled WGS sequence"/>
</dbReference>
<dbReference type="RefSeq" id="WP_102873218.1">
    <property type="nucleotide sequence ID" value="NZ_JARPXB010000001.1"/>
</dbReference>
<reference evidence="3 4" key="1">
    <citation type="submission" date="2018-12" db="EMBL/GenBank/DDBJ databases">
        <title>A novel vanA-carrying plasmid in a clinical isolate of Enterococcus avium.</title>
        <authorList>
            <person name="Bernasconi O.J."/>
            <person name="Luzzaro F."/>
            <person name="Endimiani A."/>
        </authorList>
    </citation>
    <scope>NUCLEOTIDE SEQUENCE [LARGE SCALE GENOMIC DNA]</scope>
    <source>
        <strain evidence="3 4">LC0559/18</strain>
    </source>
</reference>
<protein>
    <submittedName>
        <fullName evidence="3">DUF262 domain-containing protein</fullName>
    </submittedName>
</protein>
<dbReference type="Pfam" id="PF03235">
    <property type="entry name" value="GmrSD_N"/>
    <property type="match status" value="1"/>
</dbReference>
<dbReference type="PANTHER" id="PTHR39639:SF1">
    <property type="entry name" value="DUF262 DOMAIN-CONTAINING PROTEIN"/>
    <property type="match status" value="1"/>
</dbReference>
<sequence length="359" mass="42288">MKRQTTLFDEEEKKRIQKQIDELQQELEYDTRDYPISYLVDLYKDEEDTMFAPDYQRNELLWSQYLKSRFIESLILDYPIPLIFLADTMDGKLEIVDGLQRISTLNDFLQDNFELSELKKIDSLNGRSFEDLPNAEKRRLKSKSLRIIVLKKSTSDDTKKELFDRLNTSSLKASTSEVRSGREIDNGLMQLIFRLVKNPYFVKTTQLSKGKINRKEDIELISRFFAYSYALDRYDKKVMNFIDDFVSFEGSKENWSEEKERSYEKDFINTMQFVDSNFDRGFMKEDKNLTPRVRFEALAVGINLAMKENPNITTDPEEIKKLLSSDAFEEWTTTDAANNKSKVFARIHGVRDFFLTGEL</sequence>
<evidence type="ECO:0000256" key="1">
    <source>
        <dbReference type="SAM" id="Coils"/>
    </source>
</evidence>
<dbReference type="AlphaFoldDB" id="A0A2N8PU04"/>
<evidence type="ECO:0000313" key="4">
    <source>
        <dbReference type="Proteomes" id="UP000288388"/>
    </source>
</evidence>
<comment type="caution">
    <text evidence="3">The sequence shown here is derived from an EMBL/GenBank/DDBJ whole genome shotgun (WGS) entry which is preliminary data.</text>
</comment>
<evidence type="ECO:0000259" key="2">
    <source>
        <dbReference type="Pfam" id="PF03235"/>
    </source>
</evidence>
<keyword evidence="1" id="KW-0175">Coiled coil</keyword>
<feature type="coiled-coil region" evidence="1">
    <location>
        <begin position="6"/>
        <end position="33"/>
    </location>
</feature>
<gene>
    <name evidence="3" type="ORF">EK398_19230</name>
</gene>